<feature type="compositionally biased region" description="Basic residues" evidence="1">
    <location>
        <begin position="286"/>
        <end position="301"/>
    </location>
</feature>
<accession>A0AAW1HQ39</accession>
<dbReference type="SMART" id="SM00271">
    <property type="entry name" value="DnaJ"/>
    <property type="match status" value="1"/>
</dbReference>
<dbReference type="PROSITE" id="PS50076">
    <property type="entry name" value="DNAJ_2"/>
    <property type="match status" value="1"/>
</dbReference>
<protein>
    <recommendedName>
        <fullName evidence="2">J domain-containing protein</fullName>
    </recommendedName>
</protein>
<dbReference type="SUPFAM" id="SSF46565">
    <property type="entry name" value="Chaperone J-domain"/>
    <property type="match status" value="1"/>
</dbReference>
<feature type="region of interest" description="Disordered" evidence="1">
    <location>
        <begin position="327"/>
        <end position="350"/>
    </location>
</feature>
<evidence type="ECO:0000259" key="2">
    <source>
        <dbReference type="PROSITE" id="PS50076"/>
    </source>
</evidence>
<dbReference type="AlphaFoldDB" id="A0AAW1HQ39"/>
<keyword evidence="4" id="KW-1185">Reference proteome</keyword>
<name>A0AAW1HQ39_SAPOF</name>
<dbReference type="Proteomes" id="UP001443914">
    <property type="component" value="Unassembled WGS sequence"/>
</dbReference>
<reference evidence="3" key="1">
    <citation type="submission" date="2024-03" db="EMBL/GenBank/DDBJ databases">
        <title>WGS assembly of Saponaria officinalis var. Norfolk2.</title>
        <authorList>
            <person name="Jenkins J."/>
            <person name="Shu S."/>
            <person name="Grimwood J."/>
            <person name="Barry K."/>
            <person name="Goodstein D."/>
            <person name="Schmutz J."/>
            <person name="Leebens-Mack J."/>
            <person name="Osbourn A."/>
        </authorList>
    </citation>
    <scope>NUCLEOTIDE SEQUENCE [LARGE SCALE GENOMIC DNA]</scope>
    <source>
        <strain evidence="3">JIC</strain>
    </source>
</reference>
<dbReference type="InterPro" id="IPR001623">
    <property type="entry name" value="DnaJ_domain"/>
</dbReference>
<comment type="caution">
    <text evidence="3">The sequence shown here is derived from an EMBL/GenBank/DDBJ whole genome shotgun (WGS) entry which is preliminary data.</text>
</comment>
<dbReference type="Pfam" id="PF00226">
    <property type="entry name" value="DnaJ"/>
    <property type="match status" value="1"/>
</dbReference>
<feature type="domain" description="J" evidence="2">
    <location>
        <begin position="69"/>
        <end position="134"/>
    </location>
</feature>
<dbReference type="EMBL" id="JBDFQZ010000011">
    <property type="protein sequence ID" value="KAK9678857.1"/>
    <property type="molecule type" value="Genomic_DNA"/>
</dbReference>
<dbReference type="InterPro" id="IPR036869">
    <property type="entry name" value="J_dom_sf"/>
</dbReference>
<evidence type="ECO:0000313" key="3">
    <source>
        <dbReference type="EMBL" id="KAK9678857.1"/>
    </source>
</evidence>
<proteinExistence type="predicted"/>
<dbReference type="InterPro" id="IPR053052">
    <property type="entry name" value="Imprinting_Balance_Reg"/>
</dbReference>
<gene>
    <name evidence="3" type="ORF">RND81_11G237200</name>
</gene>
<dbReference type="Gene3D" id="1.10.287.110">
    <property type="entry name" value="DnaJ domain"/>
    <property type="match status" value="1"/>
</dbReference>
<dbReference type="PANTHER" id="PTHR45496:SF1">
    <property type="entry name" value="CHAPERONE DNAJ-DOMAIN SUPERFAMILY PROTEIN"/>
    <property type="match status" value="1"/>
</dbReference>
<evidence type="ECO:0000256" key="1">
    <source>
        <dbReference type="SAM" id="MobiDB-lite"/>
    </source>
</evidence>
<organism evidence="3 4">
    <name type="scientific">Saponaria officinalis</name>
    <name type="common">Common soapwort</name>
    <name type="synonym">Lychnis saponaria</name>
    <dbReference type="NCBI Taxonomy" id="3572"/>
    <lineage>
        <taxon>Eukaryota</taxon>
        <taxon>Viridiplantae</taxon>
        <taxon>Streptophyta</taxon>
        <taxon>Embryophyta</taxon>
        <taxon>Tracheophyta</taxon>
        <taxon>Spermatophyta</taxon>
        <taxon>Magnoliopsida</taxon>
        <taxon>eudicotyledons</taxon>
        <taxon>Gunneridae</taxon>
        <taxon>Pentapetalae</taxon>
        <taxon>Caryophyllales</taxon>
        <taxon>Caryophyllaceae</taxon>
        <taxon>Caryophylleae</taxon>
        <taxon>Saponaria</taxon>
    </lineage>
</organism>
<feature type="region of interest" description="Disordered" evidence="1">
    <location>
        <begin position="263"/>
        <end position="313"/>
    </location>
</feature>
<evidence type="ECO:0000313" key="4">
    <source>
        <dbReference type="Proteomes" id="UP001443914"/>
    </source>
</evidence>
<sequence>MERVSLSEDATLEASQLLNLADTHLRLRNFSLSRQYSLELLSSPSVRRSLRASATQILTLSDVLSAADNHYSVLQLDSFSSDHNLIRTQFKKLTFILQPIKHSSPLANEALVSLQNAFDCLSDSSRKADFDAHLVKCMSGNGAEVSGFWTFCPYCFYVYEYDRVYEGCSLRCQNCVCRRVFHGVALTSLPKMELDKGLYFGCFGYFPIGFSPAKQEPSKFESWSPIVSMFPSNMKPPSSGFDLNHDLDGTNFIEILDESDESEAGGVQGASFEGNVPGVDRDRPRGMRRKSAALNARRKRRSNEGDAATSASIDRLFSDEGADFVEDFGMDNDHGGRGGGGGDVGDLNEGDMAFFEGDGEIFVGFGSDD</sequence>
<dbReference type="PANTHER" id="PTHR45496">
    <property type="entry name" value="CHAPERONE DNAJ-DOMAIN SUPERFAMILY PROTEIN"/>
    <property type="match status" value="1"/>
</dbReference>